<dbReference type="InterPro" id="IPR009867">
    <property type="entry name" value="DUF1422"/>
</dbReference>
<dbReference type="EMBL" id="CAACVG010003227">
    <property type="protein sequence ID" value="VEN37316.1"/>
    <property type="molecule type" value="Genomic_DNA"/>
</dbReference>
<gene>
    <name evidence="2" type="ORF">CALMAC_LOCUS2605</name>
</gene>
<sequence>MPRAFTEAQAEAMVTIVFSAGAEALDVSIEQRKQLEERLVLQLRMISKGQDKGTLLLALIAGLSINGTFAAIFSSIVPFSIFPIIALVLTVYCLHQRYQNRTMPVGLPGLAAASFILGVLLYSTVVRAEYPDIGSNFLPAVLSVALVFWIGSRMRSRKSQLPE</sequence>
<accession>A0A653BQN8</accession>
<reference evidence="2 3" key="1">
    <citation type="submission" date="2019-01" db="EMBL/GenBank/DDBJ databases">
        <authorList>
            <person name="Sayadi A."/>
        </authorList>
    </citation>
    <scope>NUCLEOTIDE SEQUENCE [LARGE SCALE GENOMIC DNA]</scope>
</reference>
<feature type="transmembrane region" description="Helical" evidence="1">
    <location>
        <begin position="54"/>
        <end position="73"/>
    </location>
</feature>
<dbReference type="Proteomes" id="UP000410492">
    <property type="component" value="Unassembled WGS sequence"/>
</dbReference>
<dbReference type="AlphaFoldDB" id="A0A653BQN8"/>
<feature type="transmembrane region" description="Helical" evidence="1">
    <location>
        <begin position="79"/>
        <end position="95"/>
    </location>
</feature>
<keyword evidence="1" id="KW-0812">Transmembrane</keyword>
<evidence type="ECO:0000256" key="1">
    <source>
        <dbReference type="SAM" id="Phobius"/>
    </source>
</evidence>
<evidence type="ECO:0000313" key="2">
    <source>
        <dbReference type="EMBL" id="VEN37316.1"/>
    </source>
</evidence>
<organism evidence="2 3">
    <name type="scientific">Callosobruchus maculatus</name>
    <name type="common">Southern cowpea weevil</name>
    <name type="synonym">Pulse bruchid</name>
    <dbReference type="NCBI Taxonomy" id="64391"/>
    <lineage>
        <taxon>Eukaryota</taxon>
        <taxon>Metazoa</taxon>
        <taxon>Ecdysozoa</taxon>
        <taxon>Arthropoda</taxon>
        <taxon>Hexapoda</taxon>
        <taxon>Insecta</taxon>
        <taxon>Pterygota</taxon>
        <taxon>Neoptera</taxon>
        <taxon>Endopterygota</taxon>
        <taxon>Coleoptera</taxon>
        <taxon>Polyphaga</taxon>
        <taxon>Cucujiformia</taxon>
        <taxon>Chrysomeloidea</taxon>
        <taxon>Chrysomelidae</taxon>
        <taxon>Bruchinae</taxon>
        <taxon>Bruchini</taxon>
        <taxon>Callosobruchus</taxon>
    </lineage>
</organism>
<name>A0A653BQN8_CALMS</name>
<feature type="transmembrane region" description="Helical" evidence="1">
    <location>
        <begin position="107"/>
        <end position="127"/>
    </location>
</feature>
<keyword evidence="1" id="KW-0472">Membrane</keyword>
<evidence type="ECO:0000313" key="3">
    <source>
        <dbReference type="Proteomes" id="UP000410492"/>
    </source>
</evidence>
<protein>
    <submittedName>
        <fullName evidence="2">Uncharacterized protein</fullName>
    </submittedName>
</protein>
<proteinExistence type="predicted"/>
<dbReference type="Pfam" id="PF07226">
    <property type="entry name" value="DUF1422"/>
    <property type="match status" value="1"/>
</dbReference>
<dbReference type="NCBIfam" id="NF008278">
    <property type="entry name" value="PRK11056.1"/>
    <property type="match status" value="1"/>
</dbReference>
<feature type="transmembrane region" description="Helical" evidence="1">
    <location>
        <begin position="133"/>
        <end position="151"/>
    </location>
</feature>
<keyword evidence="1" id="KW-1133">Transmembrane helix</keyword>
<keyword evidence="3" id="KW-1185">Reference proteome</keyword>